<evidence type="ECO:0000313" key="2">
    <source>
        <dbReference type="EMBL" id="OBQ26370.1"/>
    </source>
</evidence>
<dbReference type="STRING" id="1803587.GCA_001593825_02107"/>
<accession>A0A1B7VZH7</accession>
<evidence type="ECO:0000259" key="1">
    <source>
        <dbReference type="Pfam" id="PF13672"/>
    </source>
</evidence>
<dbReference type="EMBL" id="LJOY01000012">
    <property type="protein sequence ID" value="OBQ26370.1"/>
    <property type="molecule type" value="Genomic_DNA"/>
</dbReference>
<sequence length="260" mass="28086">MNTSKQTSQWRIVAASVCGTSHSKNQQLCQDAHHWQLLANNVLVIAVADGAGSAKLGKVGSMIAVETAIEHLARQEITGDTLANDDFLRYLLNDAMLVARTAIETEADVCNNQSHDLATTLILIIAAPQIVAVAQVGDGLAVAKNSIGELIALTIPSNGEYVNQTTFLTSADALETAQIKIRREEIVNVGVLTDGLQMLALNMIISEPHKPFFFPLFEFVANAGDKILAKENLMRFLSSDKITQRTDDDLTLVLAAFINS</sequence>
<dbReference type="InterPro" id="IPR036457">
    <property type="entry name" value="PPM-type-like_dom_sf"/>
</dbReference>
<reference evidence="2 3" key="1">
    <citation type="submission" date="2015-09" db="EMBL/GenBank/DDBJ databases">
        <title>Whole genome shotgun sequence assembly of Aphanizomenon flos-aquae UKL13.</title>
        <authorList>
            <person name="Driscoll C."/>
        </authorList>
    </citation>
    <scope>NUCLEOTIDE SEQUENCE [LARGE SCALE GENOMIC DNA]</scope>
    <source>
        <strain evidence="2">MDT13</strain>
    </source>
</reference>
<dbReference type="AlphaFoldDB" id="A0A1B7VZH7"/>
<dbReference type="Gene3D" id="3.60.40.10">
    <property type="entry name" value="PPM-type phosphatase domain"/>
    <property type="match status" value="1"/>
</dbReference>
<feature type="domain" description="PPM-type phosphatase" evidence="1">
    <location>
        <begin position="18"/>
        <end position="237"/>
    </location>
</feature>
<name>A0A1B7VZH7_APHFL</name>
<protein>
    <submittedName>
        <fullName evidence="2">Serine/threonine protein phosphatase</fullName>
    </submittedName>
</protein>
<dbReference type="Pfam" id="PF13672">
    <property type="entry name" value="PP2C_2"/>
    <property type="match status" value="1"/>
</dbReference>
<dbReference type="PATRIC" id="fig|1710894.3.peg.2093"/>
<comment type="caution">
    <text evidence="2">The sequence shown here is derived from an EMBL/GenBank/DDBJ whole genome shotgun (WGS) entry which is preliminary data.</text>
</comment>
<evidence type="ECO:0000313" key="3">
    <source>
        <dbReference type="Proteomes" id="UP000092382"/>
    </source>
</evidence>
<gene>
    <name evidence="2" type="ORF">AN481_05355</name>
</gene>
<dbReference type="InterPro" id="IPR001932">
    <property type="entry name" value="PPM-type_phosphatase-like_dom"/>
</dbReference>
<dbReference type="SUPFAM" id="SSF81606">
    <property type="entry name" value="PP2C-like"/>
    <property type="match status" value="1"/>
</dbReference>
<proteinExistence type="predicted"/>
<organism evidence="2 3">
    <name type="scientific">Aphanizomenon flos-aquae LD13</name>
    <dbReference type="NCBI Taxonomy" id="1710894"/>
    <lineage>
        <taxon>Bacteria</taxon>
        <taxon>Bacillati</taxon>
        <taxon>Cyanobacteriota</taxon>
        <taxon>Cyanophyceae</taxon>
        <taxon>Nostocales</taxon>
        <taxon>Aphanizomenonaceae</taxon>
        <taxon>Aphanizomenon</taxon>
    </lineage>
</organism>
<dbReference type="Proteomes" id="UP000092382">
    <property type="component" value="Unassembled WGS sequence"/>
</dbReference>